<organism evidence="10 11">
    <name type="scientific">Paraburkholderia tagetis</name>
    <dbReference type="NCBI Taxonomy" id="2913261"/>
    <lineage>
        <taxon>Bacteria</taxon>
        <taxon>Pseudomonadati</taxon>
        <taxon>Pseudomonadota</taxon>
        <taxon>Betaproteobacteria</taxon>
        <taxon>Burkholderiales</taxon>
        <taxon>Burkholderiaceae</taxon>
        <taxon>Paraburkholderia</taxon>
    </lineage>
</organism>
<dbReference type="SUPFAM" id="SSF48452">
    <property type="entry name" value="TPR-like"/>
    <property type="match status" value="3"/>
</dbReference>
<feature type="domain" description="O-GlcNAc transferase C-terminal" evidence="9">
    <location>
        <begin position="410"/>
        <end position="568"/>
    </location>
</feature>
<evidence type="ECO:0000256" key="7">
    <source>
        <dbReference type="ARBA" id="ARBA00022803"/>
    </source>
</evidence>
<evidence type="ECO:0000256" key="2">
    <source>
        <dbReference type="ARBA" id="ARBA00005386"/>
    </source>
</evidence>
<dbReference type="Pfam" id="PF14559">
    <property type="entry name" value="TPR_19"/>
    <property type="match status" value="1"/>
</dbReference>
<name>A0A9X1UDV9_9BURK</name>
<dbReference type="Pfam" id="PF13432">
    <property type="entry name" value="TPR_16"/>
    <property type="match status" value="2"/>
</dbReference>
<dbReference type="AlphaFoldDB" id="A0A9X1UDV9"/>
<dbReference type="PANTHER" id="PTHR44835">
    <property type="entry name" value="UDP-N-ACETYLGLUCOSAMINE--PEPTIDE N-ACETYLGLUCOSAMINYLTRANSFERASE SPINDLY-RELATED"/>
    <property type="match status" value="1"/>
</dbReference>
<dbReference type="Pfam" id="PF13844">
    <property type="entry name" value="Glyco_transf_41"/>
    <property type="match status" value="2"/>
</dbReference>
<dbReference type="Gene3D" id="3.40.50.11380">
    <property type="match status" value="1"/>
</dbReference>
<dbReference type="Gene3D" id="1.25.40.10">
    <property type="entry name" value="Tetratricopeptide repeat domain"/>
    <property type="match status" value="4"/>
</dbReference>
<evidence type="ECO:0000256" key="5">
    <source>
        <dbReference type="ARBA" id="ARBA00022679"/>
    </source>
</evidence>
<keyword evidence="4" id="KW-0328">Glycosyltransferase</keyword>
<dbReference type="PANTHER" id="PTHR44835:SF1">
    <property type="entry name" value="PROTEIN O-GLCNAC TRANSFERASE"/>
    <property type="match status" value="1"/>
</dbReference>
<dbReference type="InterPro" id="IPR011990">
    <property type="entry name" value="TPR-like_helical_dom_sf"/>
</dbReference>
<comment type="caution">
    <text evidence="10">The sequence shown here is derived from an EMBL/GenBank/DDBJ whole genome shotgun (WGS) entry which is preliminary data.</text>
</comment>
<dbReference type="EMBL" id="JAKLJA010000002">
    <property type="protein sequence ID" value="MCG5072535.1"/>
    <property type="molecule type" value="Genomic_DNA"/>
</dbReference>
<dbReference type="InterPro" id="IPR019734">
    <property type="entry name" value="TPR_rpt"/>
</dbReference>
<keyword evidence="7 8" id="KW-0802">TPR repeat</keyword>
<evidence type="ECO:0000256" key="4">
    <source>
        <dbReference type="ARBA" id="ARBA00022676"/>
    </source>
</evidence>
<dbReference type="GO" id="GO:0097363">
    <property type="term" value="F:protein O-acetylglucosaminyltransferase activity"/>
    <property type="evidence" value="ECO:0007669"/>
    <property type="project" value="UniProtKB-EC"/>
</dbReference>
<proteinExistence type="inferred from homology"/>
<evidence type="ECO:0000259" key="9">
    <source>
        <dbReference type="Pfam" id="PF13844"/>
    </source>
</evidence>
<reference evidence="10" key="1">
    <citation type="submission" date="2022-01" db="EMBL/GenBank/DDBJ databases">
        <title>Genome sequence and assembly of Parabukholderia sp. RG36.</title>
        <authorList>
            <person name="Chhetri G."/>
        </authorList>
    </citation>
    <scope>NUCLEOTIDE SEQUENCE</scope>
    <source>
        <strain evidence="10">RG36</strain>
    </source>
</reference>
<evidence type="ECO:0000256" key="6">
    <source>
        <dbReference type="ARBA" id="ARBA00022737"/>
    </source>
</evidence>
<comment type="pathway">
    <text evidence="1">Protein modification; protein glycosylation.</text>
</comment>
<comment type="similarity">
    <text evidence="2">Belongs to the glycosyltransferase 41 family. O-GlcNAc transferase subfamily.</text>
</comment>
<gene>
    <name evidence="10" type="ORF">L5014_04035</name>
</gene>
<accession>A0A9X1UDV9</accession>
<evidence type="ECO:0000256" key="1">
    <source>
        <dbReference type="ARBA" id="ARBA00004922"/>
    </source>
</evidence>
<keyword evidence="11" id="KW-1185">Reference proteome</keyword>
<dbReference type="Gene3D" id="3.40.50.2000">
    <property type="entry name" value="Glycogen Phosphorylase B"/>
    <property type="match status" value="1"/>
</dbReference>
<dbReference type="RefSeq" id="WP_238462288.1">
    <property type="nucleotide sequence ID" value="NZ_JAKLJA010000002.1"/>
</dbReference>
<dbReference type="InterPro" id="IPR029489">
    <property type="entry name" value="OGT/SEC/SPY_C"/>
</dbReference>
<protein>
    <recommendedName>
        <fullName evidence="3">protein O-GlcNAc transferase</fullName>
        <ecNumber evidence="3">2.4.1.255</ecNumber>
    </recommendedName>
</protein>
<evidence type="ECO:0000256" key="8">
    <source>
        <dbReference type="PROSITE-ProRule" id="PRU00339"/>
    </source>
</evidence>
<dbReference type="PROSITE" id="PS50005">
    <property type="entry name" value="TPR"/>
    <property type="match status" value="1"/>
</dbReference>
<dbReference type="InterPro" id="IPR051939">
    <property type="entry name" value="Glycosyltr_41/O-GlcNAc_trsf"/>
</dbReference>
<dbReference type="SMART" id="SM00028">
    <property type="entry name" value="TPR"/>
    <property type="match status" value="7"/>
</dbReference>
<evidence type="ECO:0000313" key="10">
    <source>
        <dbReference type="EMBL" id="MCG5072535.1"/>
    </source>
</evidence>
<dbReference type="Proteomes" id="UP001139308">
    <property type="component" value="Unassembled WGS sequence"/>
</dbReference>
<keyword evidence="6" id="KW-0677">Repeat</keyword>
<feature type="domain" description="O-GlcNAc transferase C-terminal" evidence="9">
    <location>
        <begin position="592"/>
        <end position="760"/>
    </location>
</feature>
<evidence type="ECO:0000313" key="11">
    <source>
        <dbReference type="Proteomes" id="UP001139308"/>
    </source>
</evidence>
<sequence>MYNAALSAWRADRILDAEKLCRAAILASPDSSSAHYLLSLIEFSLKRASQAKTSLCDALARSTSASEALEFASALLVQGRTEDGRATLRHALKLDPALAAAHFYLSNTFGPQDAEQAEAHLRQAIHLEPSLAEAHNNLGNLLRASRPGEAQASYEQAIALRPGFAQAWFNLGILLENTEPKAAENALRRAVDLNPGFAPAWNALACLLPDSRWREARDALMRAVEIDPCFAVAWSNLAHRLSRTNRAEAEGAARRAIALNPNLVSAYYNLGVLLGRACSDEAIRVLRHAVALKPDHANAWYQLGHLLSFDDPAEALVALRKAIDLNPGMANAHAVLGNVFLAMGSAEESVAALRRSLECDPGNIVAHANLIFVLPCVSDCPEVVMHECTRFAARHEAPVVECARGHLNDSTPDRRLRVGYVSPDFDSHCQSFFTIPLLSNHNHTDFEIICYSSVEAPDHVTASIRGLADVWRDVRLLDDEALAQQIRADRVDILVDLTMHMEGCRRLLFARRPAPVQVAWLAYPGTTGSPAMDYRLSDCWLDPLDEPGREAWYSERTIRLPRTFWCYDPLLEDLAVNSLPAANGAPFTFGCLNNPAKASDHALGLWAGALAAVPESRLLVLEPQGVPRASLMARYVAQGIDSSRVSFIGRQSRRAYLETWRRIDLALDSFPCNGHTTSLDAFWMGVPVVTRAGCSAISRGGKSIARNLALPELVAHSDDDFVRAARAFACDLPRLAALRGTLRERMEASALMDAPRFAADIEQAYRGMWREYCASHRHGAY</sequence>
<keyword evidence="5" id="KW-0808">Transferase</keyword>
<dbReference type="EC" id="2.4.1.255" evidence="3"/>
<evidence type="ECO:0000256" key="3">
    <source>
        <dbReference type="ARBA" id="ARBA00011970"/>
    </source>
</evidence>
<feature type="repeat" description="TPR" evidence="8">
    <location>
        <begin position="330"/>
        <end position="363"/>
    </location>
</feature>